<keyword evidence="2" id="KW-0808">Transferase</keyword>
<keyword evidence="10" id="KW-1185">Reference proteome</keyword>
<dbReference type="EnsemblMetazoa" id="Aqu2.1.22698_001">
    <property type="protein sequence ID" value="Aqu2.1.22698_001"/>
    <property type="gene ID" value="Aqu2.1.22698"/>
</dbReference>
<dbReference type="AlphaFoldDB" id="A0A1X7U4W3"/>
<dbReference type="InterPro" id="IPR050235">
    <property type="entry name" value="CK1_Ser-Thr_kinase"/>
</dbReference>
<dbReference type="FunFam" id="3.30.200.20:FF:000358">
    <property type="entry name" value="Tau tubulin kinase 2b"/>
    <property type="match status" value="1"/>
</dbReference>
<dbReference type="InterPro" id="IPR047916">
    <property type="entry name" value="TTBK_Asator-like_STKc"/>
</dbReference>
<keyword evidence="3 7" id="KW-0547">Nucleotide-binding</keyword>
<dbReference type="SUPFAM" id="SSF56112">
    <property type="entry name" value="Protein kinase-like (PK-like)"/>
    <property type="match status" value="1"/>
</dbReference>
<proteinExistence type="inferred from homology"/>
<evidence type="ECO:0000256" key="7">
    <source>
        <dbReference type="PROSITE-ProRule" id="PRU10141"/>
    </source>
</evidence>
<evidence type="ECO:0000259" key="8">
    <source>
        <dbReference type="PROSITE" id="PS50011"/>
    </source>
</evidence>
<evidence type="ECO:0000313" key="10">
    <source>
        <dbReference type="Proteomes" id="UP000007879"/>
    </source>
</evidence>
<dbReference type="EnsemblMetazoa" id="XM_020000544.1">
    <property type="protein sequence ID" value="XP_019856103.1"/>
    <property type="gene ID" value="LOC109584720"/>
</dbReference>
<dbReference type="CDD" id="cd14017">
    <property type="entry name" value="STKc_TTBK"/>
    <property type="match status" value="1"/>
</dbReference>
<dbReference type="InterPro" id="IPR000719">
    <property type="entry name" value="Prot_kinase_dom"/>
</dbReference>
<dbReference type="Gene3D" id="1.10.510.10">
    <property type="entry name" value="Transferase(Phosphotransferase) domain 1"/>
    <property type="match status" value="1"/>
</dbReference>
<reference evidence="9" key="2">
    <citation type="submission" date="2017-05" db="UniProtKB">
        <authorList>
            <consortium name="EnsemblMetazoa"/>
        </authorList>
    </citation>
    <scope>IDENTIFICATION</scope>
</reference>
<dbReference type="InterPro" id="IPR017441">
    <property type="entry name" value="Protein_kinase_ATP_BS"/>
</dbReference>
<dbReference type="STRING" id="400682.A0A1X7U4W3"/>
<dbReference type="OrthoDB" id="5979581at2759"/>
<name>A0A1X7U4W3_AMPQE</name>
<dbReference type="InParanoid" id="A0A1X7U4W3"/>
<dbReference type="Pfam" id="PF00069">
    <property type="entry name" value="Pkinase"/>
    <property type="match status" value="1"/>
</dbReference>
<dbReference type="eggNOG" id="KOG1164">
    <property type="taxonomic scope" value="Eukaryota"/>
</dbReference>
<dbReference type="GO" id="GO:0004674">
    <property type="term" value="F:protein serine/threonine kinase activity"/>
    <property type="evidence" value="ECO:0007669"/>
    <property type="project" value="UniProtKB-KW"/>
</dbReference>
<feature type="domain" description="Protein kinase" evidence="8">
    <location>
        <begin position="32"/>
        <end position="306"/>
    </location>
</feature>
<dbReference type="PANTHER" id="PTHR11909">
    <property type="entry name" value="CASEIN KINASE-RELATED"/>
    <property type="match status" value="1"/>
</dbReference>
<evidence type="ECO:0000256" key="3">
    <source>
        <dbReference type="ARBA" id="ARBA00022741"/>
    </source>
</evidence>
<evidence type="ECO:0000313" key="9">
    <source>
        <dbReference type="EnsemblMetazoa" id="Aqu2.1.22698_001"/>
    </source>
</evidence>
<evidence type="ECO:0000256" key="6">
    <source>
        <dbReference type="ARBA" id="ARBA00061588"/>
    </source>
</evidence>
<gene>
    <name evidence="9" type="primary">109584720</name>
</gene>
<evidence type="ECO:0000256" key="1">
    <source>
        <dbReference type="ARBA" id="ARBA00022527"/>
    </source>
</evidence>
<keyword evidence="5 7" id="KW-0067">ATP-binding</keyword>
<dbReference type="InterPro" id="IPR011009">
    <property type="entry name" value="Kinase-like_dom_sf"/>
</dbReference>
<dbReference type="PROSITE" id="PS00107">
    <property type="entry name" value="PROTEIN_KINASE_ATP"/>
    <property type="match status" value="1"/>
</dbReference>
<comment type="similarity">
    <text evidence="6">Belongs to the protein kinase superfamily. CK1 Ser/Thr protein kinase family.</text>
</comment>
<sequence length="446" mass="50656">MYMHSVAMAKPLTKSRDGSCLLSEGVVIKERWKVLGKIGGGGFGEIYKVKDLSNNEDFALKAESLSSNRQVLRMEALVLKRLQGIPQVCEFIGCGRTEKANFLVMTLLGPNLSELRKKQADQKFSISTVLRLGVQIIKVVQSMHNCGFLHRDLKPSNFAMGAGENAKTCFLLDFGLSRQYIMPTGELKPPRGTTGFRGTIRYASLNAHKGCDLGRQDDLWSVFYMLVELANGSLPWKTLREKEDVGKAKLHYNHHKLITTLPHEFNAYLEYLQQLTYYDKPNYAYLIELFEQAQRNLRISECHPLDWEQPAVPNLKTTEPAKENDEDKDLITVSGYILAFNISNLIPKVEDNHQVASDQEDRPLLCDMMSSSTTNSKEKDMIEPPVEHHVLDLKETIIESDEGEKLPYTIPLPLEPKPDGYIFTRARKYYVKCSKARCTLSHDYQS</sequence>
<keyword evidence="4" id="KW-0418">Kinase</keyword>
<dbReference type="Proteomes" id="UP000007879">
    <property type="component" value="Unassembled WGS sequence"/>
</dbReference>
<keyword evidence="1" id="KW-0723">Serine/threonine-protein kinase</keyword>
<evidence type="ECO:0000256" key="4">
    <source>
        <dbReference type="ARBA" id="ARBA00022777"/>
    </source>
</evidence>
<evidence type="ECO:0000256" key="2">
    <source>
        <dbReference type="ARBA" id="ARBA00022679"/>
    </source>
</evidence>
<protein>
    <recommendedName>
        <fullName evidence="8">Protein kinase domain-containing protein</fullName>
    </recommendedName>
</protein>
<dbReference type="GO" id="GO:0005524">
    <property type="term" value="F:ATP binding"/>
    <property type="evidence" value="ECO:0007669"/>
    <property type="project" value="UniProtKB-UniRule"/>
</dbReference>
<reference evidence="10" key="1">
    <citation type="journal article" date="2010" name="Nature">
        <title>The Amphimedon queenslandica genome and the evolution of animal complexity.</title>
        <authorList>
            <person name="Srivastava M."/>
            <person name="Simakov O."/>
            <person name="Chapman J."/>
            <person name="Fahey B."/>
            <person name="Gauthier M.E."/>
            <person name="Mitros T."/>
            <person name="Richards G.S."/>
            <person name="Conaco C."/>
            <person name="Dacre M."/>
            <person name="Hellsten U."/>
            <person name="Larroux C."/>
            <person name="Putnam N.H."/>
            <person name="Stanke M."/>
            <person name="Adamska M."/>
            <person name="Darling A."/>
            <person name="Degnan S.M."/>
            <person name="Oakley T.H."/>
            <person name="Plachetzki D.C."/>
            <person name="Zhai Y."/>
            <person name="Adamski M."/>
            <person name="Calcino A."/>
            <person name="Cummins S.F."/>
            <person name="Goodstein D.M."/>
            <person name="Harris C."/>
            <person name="Jackson D.J."/>
            <person name="Leys S.P."/>
            <person name="Shu S."/>
            <person name="Woodcroft B.J."/>
            <person name="Vervoort M."/>
            <person name="Kosik K.S."/>
            <person name="Manning G."/>
            <person name="Degnan B.M."/>
            <person name="Rokhsar D.S."/>
        </authorList>
    </citation>
    <scope>NUCLEOTIDE SEQUENCE [LARGE SCALE GENOMIC DNA]</scope>
</reference>
<dbReference type="GO" id="GO:0015630">
    <property type="term" value="C:microtubule cytoskeleton"/>
    <property type="evidence" value="ECO:0007669"/>
    <property type="project" value="UniProtKB-ARBA"/>
</dbReference>
<dbReference type="SMART" id="SM00220">
    <property type="entry name" value="S_TKc"/>
    <property type="match status" value="1"/>
</dbReference>
<organism evidence="9">
    <name type="scientific">Amphimedon queenslandica</name>
    <name type="common">Sponge</name>
    <dbReference type="NCBI Taxonomy" id="400682"/>
    <lineage>
        <taxon>Eukaryota</taxon>
        <taxon>Metazoa</taxon>
        <taxon>Porifera</taxon>
        <taxon>Demospongiae</taxon>
        <taxon>Heteroscleromorpha</taxon>
        <taxon>Haplosclerida</taxon>
        <taxon>Niphatidae</taxon>
        <taxon>Amphimedon</taxon>
    </lineage>
</organism>
<accession>A0A1X7U4W3</accession>
<evidence type="ECO:0000256" key="5">
    <source>
        <dbReference type="ARBA" id="ARBA00022840"/>
    </source>
</evidence>
<dbReference type="KEGG" id="aqu:109584720"/>
<feature type="binding site" evidence="7">
    <location>
        <position position="61"/>
    </location>
    <ligand>
        <name>ATP</name>
        <dbReference type="ChEBI" id="CHEBI:30616"/>
    </ligand>
</feature>
<dbReference type="PROSITE" id="PS50011">
    <property type="entry name" value="PROTEIN_KINASE_DOM"/>
    <property type="match status" value="1"/>
</dbReference>